<keyword evidence="3" id="KW-1133">Transmembrane helix</keyword>
<dbReference type="PROSITE" id="PS51767">
    <property type="entry name" value="PEPTIDASE_A1"/>
    <property type="match status" value="1"/>
</dbReference>
<dbReference type="GO" id="GO:0004190">
    <property type="term" value="F:aspartic-type endopeptidase activity"/>
    <property type="evidence" value="ECO:0007669"/>
    <property type="project" value="InterPro"/>
</dbReference>
<evidence type="ECO:0000259" key="5">
    <source>
        <dbReference type="PROSITE" id="PS51767"/>
    </source>
</evidence>
<dbReference type="AlphaFoldDB" id="A0AAN6VGJ4"/>
<proteinExistence type="inferred from homology"/>
<feature type="domain" description="Peptidase A1" evidence="5">
    <location>
        <begin position="57"/>
        <end position="425"/>
    </location>
</feature>
<dbReference type="InterPro" id="IPR021109">
    <property type="entry name" value="Peptidase_aspartic_dom_sf"/>
</dbReference>
<dbReference type="PRINTS" id="PR00792">
    <property type="entry name" value="PEPSIN"/>
</dbReference>
<dbReference type="InterPro" id="IPR001461">
    <property type="entry name" value="Aspartic_peptidase_A1"/>
</dbReference>
<dbReference type="EMBL" id="MU857046">
    <property type="protein sequence ID" value="KAK4150869.1"/>
    <property type="molecule type" value="Genomic_DNA"/>
</dbReference>
<feature type="region of interest" description="Disordered" evidence="2">
    <location>
        <begin position="527"/>
        <end position="570"/>
    </location>
</feature>
<reference evidence="6" key="2">
    <citation type="submission" date="2023-05" db="EMBL/GenBank/DDBJ databases">
        <authorList>
            <consortium name="Lawrence Berkeley National Laboratory"/>
            <person name="Steindorff A."/>
            <person name="Hensen N."/>
            <person name="Bonometti L."/>
            <person name="Westerberg I."/>
            <person name="Brannstrom I.O."/>
            <person name="Guillou S."/>
            <person name="Cros-Aarteil S."/>
            <person name="Calhoun S."/>
            <person name="Haridas S."/>
            <person name="Kuo A."/>
            <person name="Mondo S."/>
            <person name="Pangilinan J."/>
            <person name="Riley R."/>
            <person name="Labutti K."/>
            <person name="Andreopoulos B."/>
            <person name="Lipzen A."/>
            <person name="Chen C."/>
            <person name="Yanf M."/>
            <person name="Daum C."/>
            <person name="Ng V."/>
            <person name="Clum A."/>
            <person name="Ohm R."/>
            <person name="Martin F."/>
            <person name="Silar P."/>
            <person name="Natvig D."/>
            <person name="Lalanne C."/>
            <person name="Gautier V."/>
            <person name="Ament-Velasquez S.L."/>
            <person name="Kruys A."/>
            <person name="Hutchinson M.I."/>
            <person name="Powell A.J."/>
            <person name="Barry K."/>
            <person name="Miller A.N."/>
            <person name="Grigoriev I.V."/>
            <person name="Debuchy R."/>
            <person name="Gladieux P."/>
            <person name="Thoren M.H."/>
            <person name="Johannesson H."/>
        </authorList>
    </citation>
    <scope>NUCLEOTIDE SEQUENCE</scope>
    <source>
        <strain evidence="6">CBS 538.74</strain>
    </source>
</reference>
<keyword evidence="3" id="KW-0812">Transmembrane</keyword>
<keyword evidence="7" id="KW-1185">Reference proteome</keyword>
<evidence type="ECO:0000313" key="7">
    <source>
        <dbReference type="Proteomes" id="UP001302745"/>
    </source>
</evidence>
<sequence length="652" mass="68403">MALHTRFSTLALCAALGAATAAAAQHVLLPFSQRNDAATLAVRASEQAALKSSEYAYVVDVAVGTPAQKLSLLISPSTGDTWVPDANTVQCSPEWYYGSQGYYDYYDDSEIPAAICHWGSFNKSLSSTHLEANYRSSSFGANYVDGTYVSGYNMTDKLVIGDLEFDDYPMGLVSSAYRYIGILGIGRNTSSNYRNGPYANIMDRMVSSGKIASPAYSIWLDNAQGTTGGLLFGAIDQSRYTGDLVRLTSYSSSYSSSAGFTTIITSINGTDSSGSAMPPLRTNDFPLDVTIGPAEVFSYLPGLIADQFAAMAGATYNSTLRYYTIPCDAAKTNNTKLVIELGGTGGPKLNVETADLVLPARVLEGTTRAANLLDGTNTCLFGVQKYYSSSSSSYSESSYYFNLGSSFLRRTYIVFDLANRQIAVAPVKFASGSNAPSPTIVPFATYVAVIPSSTTFCTDRYCPDSDDGSGSGNGNRNGSGSRYGDPSSSLAHWEKVAIGVGVGFGVLILIGVVAGIIVCKRLRRGEGVAKEGDEEEQDGNQTPPAENPVVAQNGGTRSSVVPPGALPVIQDGAEPSTLAQAPQLPALGTQLARPITPPAPTASANSNRSVAVSALSDDQPGQESAPAPEEAAAAPRSPKGKGKEVDRSAGES</sequence>
<organism evidence="6 7">
    <name type="scientific">Chaetomidium leptoderma</name>
    <dbReference type="NCBI Taxonomy" id="669021"/>
    <lineage>
        <taxon>Eukaryota</taxon>
        <taxon>Fungi</taxon>
        <taxon>Dikarya</taxon>
        <taxon>Ascomycota</taxon>
        <taxon>Pezizomycotina</taxon>
        <taxon>Sordariomycetes</taxon>
        <taxon>Sordariomycetidae</taxon>
        <taxon>Sordariales</taxon>
        <taxon>Chaetomiaceae</taxon>
        <taxon>Chaetomidium</taxon>
    </lineage>
</organism>
<dbReference type="PANTHER" id="PTHR47966:SF73">
    <property type="entry name" value="PEPTIDASE A1 DOMAIN-CONTAINING PROTEIN"/>
    <property type="match status" value="1"/>
</dbReference>
<feature type="compositionally biased region" description="Low complexity" evidence="2">
    <location>
        <begin position="625"/>
        <end position="635"/>
    </location>
</feature>
<gene>
    <name evidence="6" type="ORF">C8A00DRAFT_17661</name>
</gene>
<name>A0AAN6VGJ4_9PEZI</name>
<comment type="similarity">
    <text evidence="1">Belongs to the peptidase A1 family.</text>
</comment>
<dbReference type="Proteomes" id="UP001302745">
    <property type="component" value="Unassembled WGS sequence"/>
</dbReference>
<dbReference type="PANTHER" id="PTHR47966">
    <property type="entry name" value="BETA-SITE APP-CLEAVING ENZYME, ISOFORM A-RELATED"/>
    <property type="match status" value="1"/>
</dbReference>
<feature type="signal peptide" evidence="4">
    <location>
        <begin position="1"/>
        <end position="24"/>
    </location>
</feature>
<keyword evidence="4" id="KW-0732">Signal</keyword>
<evidence type="ECO:0000256" key="3">
    <source>
        <dbReference type="SAM" id="Phobius"/>
    </source>
</evidence>
<protein>
    <submittedName>
        <fullName evidence="6">Aspartic peptidase domain-containing protein</fullName>
    </submittedName>
</protein>
<keyword evidence="3" id="KW-0472">Membrane</keyword>
<dbReference type="Pfam" id="PF00026">
    <property type="entry name" value="Asp"/>
    <property type="match status" value="1"/>
</dbReference>
<feature type="chain" id="PRO_5042936239" evidence="4">
    <location>
        <begin position="25"/>
        <end position="652"/>
    </location>
</feature>
<dbReference type="Gene3D" id="2.40.70.10">
    <property type="entry name" value="Acid Proteases"/>
    <property type="match status" value="2"/>
</dbReference>
<feature type="compositionally biased region" description="Basic and acidic residues" evidence="2">
    <location>
        <begin position="641"/>
        <end position="652"/>
    </location>
</feature>
<feature type="region of interest" description="Disordered" evidence="2">
    <location>
        <begin position="461"/>
        <end position="486"/>
    </location>
</feature>
<evidence type="ECO:0000256" key="1">
    <source>
        <dbReference type="ARBA" id="ARBA00007447"/>
    </source>
</evidence>
<dbReference type="SUPFAM" id="SSF50630">
    <property type="entry name" value="Acid proteases"/>
    <property type="match status" value="1"/>
</dbReference>
<evidence type="ECO:0000313" key="6">
    <source>
        <dbReference type="EMBL" id="KAK4150869.1"/>
    </source>
</evidence>
<feature type="region of interest" description="Disordered" evidence="2">
    <location>
        <begin position="591"/>
        <end position="652"/>
    </location>
</feature>
<dbReference type="GO" id="GO:0006508">
    <property type="term" value="P:proteolysis"/>
    <property type="evidence" value="ECO:0007669"/>
    <property type="project" value="InterPro"/>
</dbReference>
<feature type="transmembrane region" description="Helical" evidence="3">
    <location>
        <begin position="496"/>
        <end position="519"/>
    </location>
</feature>
<comment type="caution">
    <text evidence="6">The sequence shown here is derived from an EMBL/GenBank/DDBJ whole genome shotgun (WGS) entry which is preliminary data.</text>
</comment>
<feature type="compositionally biased region" description="Low complexity" evidence="2">
    <location>
        <begin position="602"/>
        <end position="614"/>
    </location>
</feature>
<accession>A0AAN6VGJ4</accession>
<reference evidence="6" key="1">
    <citation type="journal article" date="2023" name="Mol. Phylogenet. Evol.">
        <title>Genome-scale phylogeny and comparative genomics of the fungal order Sordariales.</title>
        <authorList>
            <person name="Hensen N."/>
            <person name="Bonometti L."/>
            <person name="Westerberg I."/>
            <person name="Brannstrom I.O."/>
            <person name="Guillou S."/>
            <person name="Cros-Aarteil S."/>
            <person name="Calhoun S."/>
            <person name="Haridas S."/>
            <person name="Kuo A."/>
            <person name="Mondo S."/>
            <person name="Pangilinan J."/>
            <person name="Riley R."/>
            <person name="LaButti K."/>
            <person name="Andreopoulos B."/>
            <person name="Lipzen A."/>
            <person name="Chen C."/>
            <person name="Yan M."/>
            <person name="Daum C."/>
            <person name="Ng V."/>
            <person name="Clum A."/>
            <person name="Steindorff A."/>
            <person name="Ohm R.A."/>
            <person name="Martin F."/>
            <person name="Silar P."/>
            <person name="Natvig D.O."/>
            <person name="Lalanne C."/>
            <person name="Gautier V."/>
            <person name="Ament-Velasquez S.L."/>
            <person name="Kruys A."/>
            <person name="Hutchinson M.I."/>
            <person name="Powell A.J."/>
            <person name="Barry K."/>
            <person name="Miller A.N."/>
            <person name="Grigoriev I.V."/>
            <person name="Debuchy R."/>
            <person name="Gladieux P."/>
            <person name="Hiltunen Thoren M."/>
            <person name="Johannesson H."/>
        </authorList>
    </citation>
    <scope>NUCLEOTIDE SEQUENCE</scope>
    <source>
        <strain evidence="6">CBS 538.74</strain>
    </source>
</reference>
<dbReference type="InterPro" id="IPR033121">
    <property type="entry name" value="PEPTIDASE_A1"/>
</dbReference>
<evidence type="ECO:0000256" key="4">
    <source>
        <dbReference type="SAM" id="SignalP"/>
    </source>
</evidence>
<evidence type="ECO:0000256" key="2">
    <source>
        <dbReference type="SAM" id="MobiDB-lite"/>
    </source>
</evidence>